<dbReference type="EMBL" id="BLAL01000244">
    <property type="protein sequence ID" value="GES95826.1"/>
    <property type="molecule type" value="Genomic_DNA"/>
</dbReference>
<dbReference type="OrthoDB" id="2365504at2759"/>
<reference evidence="1 3" key="1">
    <citation type="submission" date="2017-11" db="EMBL/GenBank/DDBJ databases">
        <title>The genome of Rhizophagus clarus HR1 reveals common genetic basis of auxotrophy among arbuscular mycorrhizal fungi.</title>
        <authorList>
            <person name="Kobayashi Y."/>
        </authorList>
    </citation>
    <scope>NUCLEOTIDE SEQUENCE [LARGE SCALE GENOMIC DNA]</scope>
    <source>
        <strain evidence="1 3">HR1</strain>
    </source>
</reference>
<dbReference type="STRING" id="94130.A0A2Z6SHJ9"/>
<evidence type="ECO:0000313" key="3">
    <source>
        <dbReference type="Proteomes" id="UP000247702"/>
    </source>
</evidence>
<evidence type="ECO:0000313" key="1">
    <source>
        <dbReference type="EMBL" id="GBC05267.1"/>
    </source>
</evidence>
<sequence length="555" mass="64755">MSKSTFPIECMNEIFKHFKNDKSSLHSCLLVNRLWCRTIIPILWSRTFSLIQTSIKESLDLIKIYLTFLNEEEKQLRNYHPELYPTFKETLFNYPSFLKEFHYETIFSIIKYWVKTMIITTPRSHNTDINKSSHMISQSLFKMFLRNNSKIYLINIKLFEDIPDLPYNLPNLKEFFSNLKIFHFSVDLKSFHNLSNTRSFLKSLSQSCNTLSQIFIDSHFNNDNDNDIFLNIIKSQRNIKKFIINSHGNLPKQILNLIINQSSLVLIHFIDTKFNNLFPFEILLNCNNLKYLLIVNCHEYDNNNNNNSSSSSNNISITSSSSSSSSPSSSSSSLTSCSSIHSLTSNDIKCKIDTLHLKNNYFLPLTISNLIQLSGINLTTLCLDRTTSYIILSKPLSIHCPNITHLILTLDSISFFQSIQSIISNLNLKYFGIRSFGWTNELISDLGNYLPISLKYLELSCFFDYEALYLLLKNCKCKLRGLSMIIFNDDYLRFIIDYAKSNDEFVLLGIDGFLSEEYELKFLKRLKEETNVKIVEQDEIKYESSPMYFDYQFKR</sequence>
<name>A0A2Z6SHJ9_9GLOM</name>
<dbReference type="EMBL" id="BEXD01003998">
    <property type="protein sequence ID" value="GBC05267.1"/>
    <property type="molecule type" value="Genomic_DNA"/>
</dbReference>
<dbReference type="Proteomes" id="UP000615446">
    <property type="component" value="Unassembled WGS sequence"/>
</dbReference>
<accession>A0A2Z6SHJ9</accession>
<gene>
    <name evidence="2" type="ORF">RCL2_002249000</name>
    <name evidence="1" type="ORF">RclHR1_06140009</name>
</gene>
<dbReference type="AlphaFoldDB" id="A0A2Z6SHJ9"/>
<evidence type="ECO:0008006" key="4">
    <source>
        <dbReference type="Google" id="ProtNLM"/>
    </source>
</evidence>
<comment type="caution">
    <text evidence="1">The sequence shown here is derived from an EMBL/GenBank/DDBJ whole genome shotgun (WGS) entry which is preliminary data.</text>
</comment>
<organism evidence="1 3">
    <name type="scientific">Rhizophagus clarus</name>
    <dbReference type="NCBI Taxonomy" id="94130"/>
    <lineage>
        <taxon>Eukaryota</taxon>
        <taxon>Fungi</taxon>
        <taxon>Fungi incertae sedis</taxon>
        <taxon>Mucoromycota</taxon>
        <taxon>Glomeromycotina</taxon>
        <taxon>Glomeromycetes</taxon>
        <taxon>Glomerales</taxon>
        <taxon>Glomeraceae</taxon>
        <taxon>Rhizophagus</taxon>
    </lineage>
</organism>
<evidence type="ECO:0000313" key="2">
    <source>
        <dbReference type="EMBL" id="GES95826.1"/>
    </source>
</evidence>
<reference evidence="2" key="2">
    <citation type="submission" date="2019-10" db="EMBL/GenBank/DDBJ databases">
        <title>Conservation and host-specific expression of non-tandemly repeated heterogenous ribosome RNA gene in arbuscular mycorrhizal fungi.</title>
        <authorList>
            <person name="Maeda T."/>
            <person name="Kobayashi Y."/>
            <person name="Nakagawa T."/>
            <person name="Ezawa T."/>
            <person name="Yamaguchi K."/>
            <person name="Bino T."/>
            <person name="Nishimoto Y."/>
            <person name="Shigenobu S."/>
            <person name="Kawaguchi M."/>
        </authorList>
    </citation>
    <scope>NUCLEOTIDE SEQUENCE</scope>
    <source>
        <strain evidence="2">HR1</strain>
    </source>
</reference>
<keyword evidence="3" id="KW-1185">Reference proteome</keyword>
<dbReference type="Proteomes" id="UP000247702">
    <property type="component" value="Unassembled WGS sequence"/>
</dbReference>
<proteinExistence type="predicted"/>
<protein>
    <recommendedName>
        <fullName evidence="4">F-box domain-containing protein</fullName>
    </recommendedName>
</protein>